<dbReference type="RefSeq" id="WP_165907738.1">
    <property type="nucleotide sequence ID" value="NZ_SLUN01000002.1"/>
</dbReference>
<evidence type="ECO:0000256" key="3">
    <source>
        <dbReference type="ARBA" id="ARBA00023136"/>
    </source>
</evidence>
<dbReference type="Proteomes" id="UP000295008">
    <property type="component" value="Unassembled WGS sequence"/>
</dbReference>
<feature type="domain" description="PEGA" evidence="6">
    <location>
        <begin position="217"/>
        <end position="274"/>
    </location>
</feature>
<sequence length="279" mass="30096">MRKARYLGMWVIFSALLAAGWLGLAAVPNYAESPQYTVAIVDFNNLSGKYLPNIGTAANEVLGTLLYQTDKFAVVERAKLASIMEEHHLSMSGLVNSESSALQIGKLLSADYLVTGSIVSYEQNVQRVQAYGITTEQITADITVNIKVLNVNTGKLEFAIFTPAQTKMLNTSGAANLSTGNTRELLSKALTAAVDKLVTRIEASQPKLPEKALVHFDSNPSGAEVEIDQVYYGNTPIAVPLNPGVHEVRISLAGYAPWIRMIHAAEGAIVSCTLEKKAK</sequence>
<keyword evidence="1" id="KW-1003">Cell membrane</keyword>
<proteinExistence type="predicted"/>
<dbReference type="EMBL" id="SLUN01000002">
    <property type="protein sequence ID" value="TCL76408.1"/>
    <property type="molecule type" value="Genomic_DNA"/>
</dbReference>
<comment type="caution">
    <text evidence="7">The sequence shown here is derived from an EMBL/GenBank/DDBJ whole genome shotgun (WGS) entry which is preliminary data.</text>
</comment>
<evidence type="ECO:0000256" key="4">
    <source>
        <dbReference type="ARBA" id="ARBA00023139"/>
    </source>
</evidence>
<keyword evidence="5" id="KW-0449">Lipoprotein</keyword>
<reference evidence="7 8" key="1">
    <citation type="submission" date="2019-03" db="EMBL/GenBank/DDBJ databases">
        <title>Genomic Encyclopedia of Type Strains, Phase IV (KMG-IV): sequencing the most valuable type-strain genomes for metagenomic binning, comparative biology and taxonomic classification.</title>
        <authorList>
            <person name="Goeker M."/>
        </authorList>
    </citation>
    <scope>NUCLEOTIDE SEQUENCE [LARGE SCALE GENOMIC DNA]</scope>
    <source>
        <strain evidence="7 8">LX-B</strain>
    </source>
</reference>
<gene>
    <name evidence="7" type="ORF">EDC14_1002167</name>
</gene>
<dbReference type="GO" id="GO:0030288">
    <property type="term" value="C:outer membrane-bounded periplasmic space"/>
    <property type="evidence" value="ECO:0007669"/>
    <property type="project" value="InterPro"/>
</dbReference>
<accession>A0A4R1SAD8</accession>
<protein>
    <submittedName>
        <fullName evidence="7">Curli biogenesis system outer membrane secretion channel CsgG</fullName>
    </submittedName>
</protein>
<evidence type="ECO:0000259" key="6">
    <source>
        <dbReference type="Pfam" id="PF08308"/>
    </source>
</evidence>
<dbReference type="InterPro" id="IPR013229">
    <property type="entry name" value="PEGA"/>
</dbReference>
<evidence type="ECO:0000313" key="8">
    <source>
        <dbReference type="Proteomes" id="UP000295008"/>
    </source>
</evidence>
<keyword evidence="8" id="KW-1185">Reference proteome</keyword>
<dbReference type="InterPro" id="IPR005534">
    <property type="entry name" value="Curli_assmbl/transp-comp_CsgG"/>
</dbReference>
<evidence type="ECO:0000256" key="5">
    <source>
        <dbReference type="ARBA" id="ARBA00023288"/>
    </source>
</evidence>
<evidence type="ECO:0000256" key="1">
    <source>
        <dbReference type="ARBA" id="ARBA00022475"/>
    </source>
</evidence>
<dbReference type="Gene3D" id="3.40.50.10610">
    <property type="entry name" value="ABC-type transport auxiliary lipoprotein component"/>
    <property type="match status" value="1"/>
</dbReference>
<name>A0A4R1SAD8_HYDET</name>
<keyword evidence="2" id="KW-0732">Signal</keyword>
<evidence type="ECO:0000256" key="2">
    <source>
        <dbReference type="ARBA" id="ARBA00022729"/>
    </source>
</evidence>
<evidence type="ECO:0000313" key="7">
    <source>
        <dbReference type="EMBL" id="TCL76408.1"/>
    </source>
</evidence>
<organism evidence="7 8">
    <name type="scientific">Hydrogenispora ethanolica</name>
    <dbReference type="NCBI Taxonomy" id="1082276"/>
    <lineage>
        <taxon>Bacteria</taxon>
        <taxon>Bacillati</taxon>
        <taxon>Bacillota</taxon>
        <taxon>Hydrogenispora</taxon>
    </lineage>
</organism>
<dbReference type="Pfam" id="PF08308">
    <property type="entry name" value="PEGA"/>
    <property type="match status" value="1"/>
</dbReference>
<dbReference type="PANTHER" id="PTHR41164">
    <property type="entry name" value="CURLI PRODUCTION ASSEMBLY/TRANSPORT COMPONENT CSGG"/>
    <property type="match status" value="1"/>
</dbReference>
<dbReference type="Pfam" id="PF03783">
    <property type="entry name" value="CsgG"/>
    <property type="match status" value="1"/>
</dbReference>
<dbReference type="PANTHER" id="PTHR41164:SF1">
    <property type="entry name" value="CURLI PRODUCTION ASSEMBLY_TRANSPORT COMPONENT CSGG"/>
    <property type="match status" value="1"/>
</dbReference>
<keyword evidence="4" id="KW-0564">Palmitate</keyword>
<keyword evidence="3" id="KW-0472">Membrane</keyword>
<dbReference type="AlphaFoldDB" id="A0A4R1SAD8"/>